<evidence type="ECO:0000256" key="4">
    <source>
        <dbReference type="ARBA" id="ARBA00022692"/>
    </source>
</evidence>
<dbReference type="GO" id="GO:0140359">
    <property type="term" value="F:ABC-type transporter activity"/>
    <property type="evidence" value="ECO:0007669"/>
    <property type="project" value="InterPro"/>
</dbReference>
<evidence type="ECO:0000256" key="1">
    <source>
        <dbReference type="ARBA" id="ARBA00004141"/>
    </source>
</evidence>
<keyword evidence="5" id="KW-0547">Nucleotide-binding</keyword>
<organism evidence="11">
    <name type="scientific">Medioppia subpectinata</name>
    <dbReference type="NCBI Taxonomy" id="1979941"/>
    <lineage>
        <taxon>Eukaryota</taxon>
        <taxon>Metazoa</taxon>
        <taxon>Ecdysozoa</taxon>
        <taxon>Arthropoda</taxon>
        <taxon>Chelicerata</taxon>
        <taxon>Arachnida</taxon>
        <taxon>Acari</taxon>
        <taxon>Acariformes</taxon>
        <taxon>Sarcoptiformes</taxon>
        <taxon>Oribatida</taxon>
        <taxon>Brachypylina</taxon>
        <taxon>Oppioidea</taxon>
        <taxon>Oppiidae</taxon>
        <taxon>Medioppia</taxon>
    </lineage>
</organism>
<keyword evidence="8 9" id="KW-0472">Membrane</keyword>
<protein>
    <recommendedName>
        <fullName evidence="10">ABC transmembrane type-1 domain-containing protein</fullName>
    </recommendedName>
</protein>
<evidence type="ECO:0000256" key="9">
    <source>
        <dbReference type="SAM" id="Phobius"/>
    </source>
</evidence>
<feature type="domain" description="ABC transmembrane type-1" evidence="10">
    <location>
        <begin position="119"/>
        <end position="396"/>
    </location>
</feature>
<dbReference type="AlphaFoldDB" id="A0A7R9Q2M6"/>
<reference evidence="11" key="1">
    <citation type="submission" date="2020-11" db="EMBL/GenBank/DDBJ databases">
        <authorList>
            <person name="Tran Van P."/>
        </authorList>
    </citation>
    <scope>NUCLEOTIDE SEQUENCE</scope>
</reference>
<evidence type="ECO:0000256" key="5">
    <source>
        <dbReference type="ARBA" id="ARBA00022741"/>
    </source>
</evidence>
<dbReference type="InterPro" id="IPR050173">
    <property type="entry name" value="ABC_transporter_C-like"/>
</dbReference>
<accession>A0A7R9Q2M6</accession>
<keyword evidence="12" id="KW-1185">Reference proteome</keyword>
<feature type="transmembrane region" description="Helical" evidence="9">
    <location>
        <begin position="241"/>
        <end position="273"/>
    </location>
</feature>
<keyword evidence="6" id="KW-0067">ATP-binding</keyword>
<proteinExistence type="inferred from homology"/>
<dbReference type="Pfam" id="PF00664">
    <property type="entry name" value="ABC_membrane"/>
    <property type="match status" value="1"/>
</dbReference>
<dbReference type="InterPro" id="IPR003439">
    <property type="entry name" value="ABC_transporter-like_ATP-bd"/>
</dbReference>
<dbReference type="GO" id="GO:0016020">
    <property type="term" value="C:membrane"/>
    <property type="evidence" value="ECO:0007669"/>
    <property type="project" value="UniProtKB-SubCell"/>
</dbReference>
<dbReference type="PROSITE" id="PS50929">
    <property type="entry name" value="ABC_TM1F"/>
    <property type="match status" value="1"/>
</dbReference>
<dbReference type="SUPFAM" id="SSF90123">
    <property type="entry name" value="ABC transporter transmembrane region"/>
    <property type="match status" value="1"/>
</dbReference>
<evidence type="ECO:0000256" key="2">
    <source>
        <dbReference type="ARBA" id="ARBA00009726"/>
    </source>
</evidence>
<gene>
    <name evidence="11" type="ORF">OSB1V03_LOCUS10339</name>
</gene>
<dbReference type="InterPro" id="IPR027417">
    <property type="entry name" value="P-loop_NTPase"/>
</dbReference>
<keyword evidence="3" id="KW-0813">Transport</keyword>
<dbReference type="PANTHER" id="PTHR24223:SF456">
    <property type="entry name" value="MULTIDRUG RESISTANCE-ASSOCIATED PROTEIN LETHAL(2)03659"/>
    <property type="match status" value="1"/>
</dbReference>
<evidence type="ECO:0000256" key="3">
    <source>
        <dbReference type="ARBA" id="ARBA00022448"/>
    </source>
</evidence>
<dbReference type="GO" id="GO:0016887">
    <property type="term" value="F:ATP hydrolysis activity"/>
    <property type="evidence" value="ECO:0007669"/>
    <property type="project" value="InterPro"/>
</dbReference>
<evidence type="ECO:0000256" key="7">
    <source>
        <dbReference type="ARBA" id="ARBA00022989"/>
    </source>
</evidence>
<evidence type="ECO:0000259" key="10">
    <source>
        <dbReference type="PROSITE" id="PS50929"/>
    </source>
</evidence>
<dbReference type="InterPro" id="IPR036640">
    <property type="entry name" value="ABC1_TM_sf"/>
</dbReference>
<evidence type="ECO:0000256" key="6">
    <source>
        <dbReference type="ARBA" id="ARBA00022840"/>
    </source>
</evidence>
<feature type="transmembrane region" description="Helical" evidence="9">
    <location>
        <begin position="368"/>
        <end position="388"/>
    </location>
</feature>
<sequence length="585" mass="65156">MPIRVNLHSITGKCLGLGSYDELQSRGLDFMSILSDQEREADDKAVAHQRDLIVRTISSDTADYSEGSVEEFKNNKPITGPKICDENREIGSIEGRVYWEYIKAGAGPLLFILTFMSTIVSQVILSASQLFLSRWTEKFQDKTYQQINHSDQNRDAIIYSTLIAALFVTVLIRVITWFMMCMRASVNLHNSIFYTLLRTPISFFDNNPVGRILNRFTKDMGTVDERLPSVGYELNMALTEIIGIVVVVAIVNPYLTTAALFLFIVALLVRVVYIKAARDIRRHEGIARSPVYTHVSTTLNGLASVRAYGAQVEFEKQYTIYQDDHTAMWFMYLCTTRMLAIVMDWFSVVYLVIVSVVLMVFYEGIGGGSAGLALSSALMLPGMAYWGVRQSAELENEMTSVERIIEYSKLPQEAALTAHDSRKPPPDWPQKGEIELKDMSLCYEGSDKPVLKNLNCVIKSGEKIGICGRTGAGKSSIISALFRMVEPKGKIVMDGINTGSIGLHELRSKISIIPQEPVVFTGTVRKNLDPFGEYSDQSIWSALEEVQLKGVVGDLPGQLAEGGANLSVGQRQLVCLARAILRHNR</sequence>
<comment type="similarity">
    <text evidence="2">Belongs to the ABC transporter superfamily. ABCC family. Conjugate transporter (TC 3.A.1.208) subfamily.</text>
</comment>
<evidence type="ECO:0000313" key="11">
    <source>
        <dbReference type="EMBL" id="CAD7629925.1"/>
    </source>
</evidence>
<evidence type="ECO:0000313" key="12">
    <source>
        <dbReference type="Proteomes" id="UP000759131"/>
    </source>
</evidence>
<dbReference type="OrthoDB" id="6500128at2759"/>
<dbReference type="PANTHER" id="PTHR24223">
    <property type="entry name" value="ATP-BINDING CASSETTE SUB-FAMILY C"/>
    <property type="match status" value="1"/>
</dbReference>
<name>A0A7R9Q2M6_9ACAR</name>
<dbReference type="GO" id="GO:0005524">
    <property type="term" value="F:ATP binding"/>
    <property type="evidence" value="ECO:0007669"/>
    <property type="project" value="UniProtKB-KW"/>
</dbReference>
<dbReference type="EMBL" id="OC862082">
    <property type="protein sequence ID" value="CAD7629925.1"/>
    <property type="molecule type" value="Genomic_DNA"/>
</dbReference>
<feature type="transmembrane region" description="Helical" evidence="9">
    <location>
        <begin position="338"/>
        <end position="362"/>
    </location>
</feature>
<comment type="subcellular location">
    <subcellularLocation>
        <location evidence="1">Membrane</location>
        <topology evidence="1">Multi-pass membrane protein</topology>
    </subcellularLocation>
</comment>
<dbReference type="SUPFAM" id="SSF52540">
    <property type="entry name" value="P-loop containing nucleoside triphosphate hydrolases"/>
    <property type="match status" value="1"/>
</dbReference>
<dbReference type="EMBL" id="CAJPIZ010007507">
    <property type="protein sequence ID" value="CAG2110355.1"/>
    <property type="molecule type" value="Genomic_DNA"/>
</dbReference>
<dbReference type="FunFam" id="3.40.50.300:FF:003838">
    <property type="entry name" value="ATP-dependent bile acid permease, putative"/>
    <property type="match status" value="1"/>
</dbReference>
<dbReference type="FunFam" id="1.20.1560.10:FF:000014">
    <property type="entry name" value="Multidrug resistance-associated protein member 4"/>
    <property type="match status" value="1"/>
</dbReference>
<keyword evidence="7 9" id="KW-1133">Transmembrane helix</keyword>
<feature type="transmembrane region" description="Helical" evidence="9">
    <location>
        <begin position="156"/>
        <end position="180"/>
    </location>
</feature>
<feature type="transmembrane region" description="Helical" evidence="9">
    <location>
        <begin position="109"/>
        <end position="135"/>
    </location>
</feature>
<evidence type="ECO:0000256" key="8">
    <source>
        <dbReference type="ARBA" id="ARBA00023136"/>
    </source>
</evidence>
<dbReference type="Gene3D" id="3.40.50.300">
    <property type="entry name" value="P-loop containing nucleotide triphosphate hydrolases"/>
    <property type="match status" value="1"/>
</dbReference>
<dbReference type="Proteomes" id="UP000759131">
    <property type="component" value="Unassembled WGS sequence"/>
</dbReference>
<dbReference type="Gene3D" id="1.20.1560.10">
    <property type="entry name" value="ABC transporter type 1, transmembrane domain"/>
    <property type="match status" value="1"/>
</dbReference>
<feature type="non-terminal residue" evidence="11">
    <location>
        <position position="1"/>
    </location>
</feature>
<dbReference type="Pfam" id="PF00005">
    <property type="entry name" value="ABC_tran"/>
    <property type="match status" value="1"/>
</dbReference>
<dbReference type="InterPro" id="IPR011527">
    <property type="entry name" value="ABC1_TM_dom"/>
</dbReference>
<keyword evidence="4 9" id="KW-0812">Transmembrane</keyword>